<sequence>MNSGRNIRGREEDEIKSFTSVRGIIIVNEFDEWLDYAVSVSDNILLLYYEVKLVVWDAKSGNPVSVVPNIPTSK</sequence>
<dbReference type="EMBL" id="CAJHIO010000004">
    <property type="protein sequence ID" value="CAD6491404.1"/>
    <property type="molecule type" value="Genomic_DNA"/>
</dbReference>
<proteinExistence type="predicted"/>
<organism evidence="1 2">
    <name type="scientific">Candidatus Argoarchaeum ethanivorans</name>
    <dbReference type="NCBI Taxonomy" id="2608793"/>
    <lineage>
        <taxon>Archaea</taxon>
        <taxon>Methanobacteriati</taxon>
        <taxon>Methanobacteriota</taxon>
        <taxon>Stenosarchaea group</taxon>
        <taxon>Methanomicrobia</taxon>
        <taxon>Methanosarcinales</taxon>
        <taxon>Methanosarcinales incertae sedis</taxon>
        <taxon>GOM Arc I cluster</taxon>
        <taxon>Candidatus Argoarchaeum</taxon>
    </lineage>
</organism>
<gene>
    <name evidence="1" type="ORF">CHKLHMKO_00118</name>
</gene>
<evidence type="ECO:0000313" key="1">
    <source>
        <dbReference type="EMBL" id="CAD6491404.1"/>
    </source>
</evidence>
<protein>
    <submittedName>
        <fullName evidence="1">Uncharacterized protein</fullName>
    </submittedName>
</protein>
<comment type="caution">
    <text evidence="1">The sequence shown here is derived from an EMBL/GenBank/DDBJ whole genome shotgun (WGS) entry which is preliminary data.</text>
</comment>
<dbReference type="Proteomes" id="UP000610373">
    <property type="component" value="Unassembled WGS sequence"/>
</dbReference>
<evidence type="ECO:0000313" key="2">
    <source>
        <dbReference type="Proteomes" id="UP000610373"/>
    </source>
</evidence>
<reference evidence="1" key="1">
    <citation type="submission" date="2020-10" db="EMBL/GenBank/DDBJ databases">
        <authorList>
            <person name="Hahn C.J."/>
            <person name="Laso-Perez R."/>
            <person name="Vulcano F."/>
            <person name="Vaziourakis K.-M."/>
            <person name="Stokke R."/>
            <person name="Steen I.H."/>
            <person name="Teske A."/>
            <person name="Boetius A."/>
            <person name="Liebeke M."/>
            <person name="Amann R."/>
            <person name="Knittel K."/>
        </authorList>
    </citation>
    <scope>NUCLEOTIDE SEQUENCE</scope>
    <source>
        <strain evidence="1">Gfbio:e3339647-f889-4370-9287-4fb5cb688e4c:AG392O15_GoMArc1</strain>
    </source>
</reference>
<dbReference type="AlphaFoldDB" id="A0A811T2R0"/>
<name>A0A811T2R0_9EURY</name>
<accession>A0A811T2R0</accession>